<feature type="region of interest" description="Disordered" evidence="2">
    <location>
        <begin position="373"/>
        <end position="416"/>
    </location>
</feature>
<dbReference type="SUPFAM" id="SSF63491">
    <property type="entry name" value="BAG domain"/>
    <property type="match status" value="1"/>
</dbReference>
<dbReference type="GO" id="GO:0005737">
    <property type="term" value="C:cytoplasm"/>
    <property type="evidence" value="ECO:0007669"/>
    <property type="project" value="TreeGrafter"/>
</dbReference>
<feature type="compositionally biased region" description="Low complexity" evidence="2">
    <location>
        <begin position="429"/>
        <end position="448"/>
    </location>
</feature>
<sequence>MWPVASNLIGVYIPLVHGVAVCSLINLTTIIFFSPLLFFLLSSSLLALHPSRLLLPPPQLRDFSFSKPPFFPPQALLCALLARLSRHWCASLSWLQRSDELCDSWGEEEEERRMLGASPKAKKGATVKFGSMKNPPPPPVVGAAAGAAAAAAGGKVPAEEVWEVRPGGMLVQKRGGGADEEPVNVKPVPTIRVKVKHAGITHEIYINSQASFGELKKMVAARTGLHPDDQKVMYKDKERDSKAFLDMAGVKDRSKLVVVEDPEARARRLIEERRNGHLEKAAKAVAAVTAEVDKLAPKVAALDASVRKGEKVAENDVVQVTELLMNELLKLDAVVADGDVKAQRRLQVKRVQKYVETLDAVMAKNAAIVRKSGEKLTSKQHHHPPARQQQQQPPLARQQQQQQQQAYQHHQQPAAGQTRWEMFDLLSSLPSTSSASSTTTVSSTASSGAPPPLPPPANRLDWMLF</sequence>
<dbReference type="SMART" id="SM00213">
    <property type="entry name" value="UBQ"/>
    <property type="match status" value="1"/>
</dbReference>
<feature type="domain" description="BAG" evidence="5">
    <location>
        <begin position="281"/>
        <end position="362"/>
    </location>
</feature>
<dbReference type="GO" id="GO:0051087">
    <property type="term" value="F:protein-folding chaperone binding"/>
    <property type="evidence" value="ECO:0007669"/>
    <property type="project" value="InterPro"/>
</dbReference>
<evidence type="ECO:0000259" key="5">
    <source>
        <dbReference type="PROSITE" id="PS51035"/>
    </source>
</evidence>
<reference evidence="6" key="1">
    <citation type="submission" date="2015-04" db="UniProtKB">
        <authorList>
            <consortium name="EnsemblPlants"/>
        </authorList>
    </citation>
    <scope>IDENTIFICATION</scope>
</reference>
<dbReference type="Gene3D" id="3.10.20.90">
    <property type="entry name" value="Phosphatidylinositol 3-kinase Catalytic Subunit, Chain A, domain 1"/>
    <property type="match status" value="1"/>
</dbReference>
<dbReference type="SUPFAM" id="SSF54236">
    <property type="entry name" value="Ubiquitin-like"/>
    <property type="match status" value="1"/>
</dbReference>
<protein>
    <recommendedName>
        <fullName evidence="8">BAG domain-containing protein</fullName>
    </recommendedName>
</protein>
<dbReference type="InterPro" id="IPR036533">
    <property type="entry name" value="BAG_dom_sf"/>
</dbReference>
<dbReference type="GO" id="GO:0000774">
    <property type="term" value="F:adenyl-nucleotide exchange factor activity"/>
    <property type="evidence" value="ECO:0007669"/>
    <property type="project" value="TreeGrafter"/>
</dbReference>
<dbReference type="SMART" id="SM00264">
    <property type="entry name" value="BAG"/>
    <property type="match status" value="1"/>
</dbReference>
<organism evidence="6">
    <name type="scientific">Oryza glumipatula</name>
    <dbReference type="NCBI Taxonomy" id="40148"/>
    <lineage>
        <taxon>Eukaryota</taxon>
        <taxon>Viridiplantae</taxon>
        <taxon>Streptophyta</taxon>
        <taxon>Embryophyta</taxon>
        <taxon>Tracheophyta</taxon>
        <taxon>Spermatophyta</taxon>
        <taxon>Magnoliopsida</taxon>
        <taxon>Liliopsida</taxon>
        <taxon>Poales</taxon>
        <taxon>Poaceae</taxon>
        <taxon>BOP clade</taxon>
        <taxon>Oryzoideae</taxon>
        <taxon>Oryzeae</taxon>
        <taxon>Oryzinae</taxon>
        <taxon>Oryza</taxon>
    </lineage>
</organism>
<name>A0A0E0A4D9_9ORYZ</name>
<evidence type="ECO:0000256" key="3">
    <source>
        <dbReference type="SAM" id="Phobius"/>
    </source>
</evidence>
<feature type="compositionally biased region" description="Low complexity" evidence="2">
    <location>
        <begin position="386"/>
        <end position="416"/>
    </location>
</feature>
<reference evidence="6" key="2">
    <citation type="submission" date="2018-05" db="EMBL/GenBank/DDBJ databases">
        <title>OgluRS3 (Oryza glumaepatula Reference Sequence Version 3).</title>
        <authorList>
            <person name="Zhang J."/>
            <person name="Kudrna D."/>
            <person name="Lee S."/>
            <person name="Talag J."/>
            <person name="Welchert J."/>
            <person name="Wing R.A."/>
        </authorList>
    </citation>
    <scope>NUCLEOTIDE SEQUENCE [LARGE SCALE GENOMIC DNA]</scope>
</reference>
<keyword evidence="7" id="KW-1185">Reference proteome</keyword>
<dbReference type="InterPro" id="IPR003103">
    <property type="entry name" value="BAG_domain"/>
</dbReference>
<proteinExistence type="predicted"/>
<dbReference type="STRING" id="40148.A0A0E0A4D9"/>
<evidence type="ECO:0000313" key="7">
    <source>
        <dbReference type="Proteomes" id="UP000026961"/>
    </source>
</evidence>
<evidence type="ECO:0008006" key="8">
    <source>
        <dbReference type="Google" id="ProtNLM"/>
    </source>
</evidence>
<dbReference type="InterPro" id="IPR029071">
    <property type="entry name" value="Ubiquitin-like_domsf"/>
</dbReference>
<keyword evidence="3" id="KW-0472">Membrane</keyword>
<dbReference type="PROSITE" id="PS51035">
    <property type="entry name" value="BAG"/>
    <property type="match status" value="1"/>
</dbReference>
<dbReference type="PANTHER" id="PTHR12329">
    <property type="entry name" value="BCL2-ASSOCIATED ATHANOGENE"/>
    <property type="match status" value="1"/>
</dbReference>
<dbReference type="GO" id="GO:0050821">
    <property type="term" value="P:protein stabilization"/>
    <property type="evidence" value="ECO:0007669"/>
    <property type="project" value="TreeGrafter"/>
</dbReference>
<evidence type="ECO:0000259" key="4">
    <source>
        <dbReference type="PROSITE" id="PS50053"/>
    </source>
</evidence>
<dbReference type="PROSITE" id="PS50053">
    <property type="entry name" value="UBIQUITIN_2"/>
    <property type="match status" value="1"/>
</dbReference>
<keyword evidence="1" id="KW-0143">Chaperone</keyword>
<feature type="transmembrane region" description="Helical" evidence="3">
    <location>
        <begin position="12"/>
        <end position="41"/>
    </location>
</feature>
<dbReference type="AlphaFoldDB" id="A0A0E0A4D9"/>
<dbReference type="eggNOG" id="KOG4361">
    <property type="taxonomic scope" value="Eukaryota"/>
</dbReference>
<dbReference type="HOGENOM" id="CLU_043370_0_1_1"/>
<dbReference type="PANTHER" id="PTHR12329:SF20">
    <property type="entry name" value="OS06G0126500 PROTEIN"/>
    <property type="match status" value="1"/>
</dbReference>
<dbReference type="Pfam" id="PF00240">
    <property type="entry name" value="ubiquitin"/>
    <property type="match status" value="1"/>
</dbReference>
<feature type="region of interest" description="Disordered" evidence="2">
    <location>
        <begin position="429"/>
        <end position="457"/>
    </location>
</feature>
<keyword evidence="3" id="KW-0812">Transmembrane</keyword>
<dbReference type="EnsemblPlants" id="OGLUM06G01530.1">
    <property type="protein sequence ID" value="OGLUM06G01530.1"/>
    <property type="gene ID" value="OGLUM06G01530"/>
</dbReference>
<accession>A0A0E0A4D9</accession>
<evidence type="ECO:0000313" key="6">
    <source>
        <dbReference type="EnsemblPlants" id="OGLUM06G01530.1"/>
    </source>
</evidence>
<dbReference type="InterPro" id="IPR039773">
    <property type="entry name" value="BAG_chaperone_regulator"/>
</dbReference>
<dbReference type="Gene3D" id="1.20.58.120">
    <property type="entry name" value="BAG domain"/>
    <property type="match status" value="1"/>
</dbReference>
<keyword evidence="3" id="KW-1133">Transmembrane helix</keyword>
<dbReference type="Proteomes" id="UP000026961">
    <property type="component" value="Chromosome 6"/>
</dbReference>
<dbReference type="InterPro" id="IPR000626">
    <property type="entry name" value="Ubiquitin-like_dom"/>
</dbReference>
<feature type="domain" description="Ubiquitin-like" evidence="4">
    <location>
        <begin position="189"/>
        <end position="259"/>
    </location>
</feature>
<dbReference type="Gramene" id="OGLUM06G01530.1">
    <property type="protein sequence ID" value="OGLUM06G01530.1"/>
    <property type="gene ID" value="OGLUM06G01530"/>
</dbReference>
<evidence type="ECO:0000256" key="2">
    <source>
        <dbReference type="SAM" id="MobiDB-lite"/>
    </source>
</evidence>
<evidence type="ECO:0000256" key="1">
    <source>
        <dbReference type="ARBA" id="ARBA00023186"/>
    </source>
</evidence>
<dbReference type="Pfam" id="PF02179">
    <property type="entry name" value="BAG"/>
    <property type="match status" value="1"/>
</dbReference>